<keyword evidence="2" id="KW-1185">Reference proteome</keyword>
<gene>
    <name evidence="1" type="ORF">V6N11_063489</name>
</gene>
<reference evidence="1 2" key="1">
    <citation type="journal article" date="2024" name="G3 (Bethesda)">
        <title>Genome assembly of Hibiscus sabdariffa L. provides insights into metabolisms of medicinal natural products.</title>
        <authorList>
            <person name="Kim T."/>
        </authorList>
    </citation>
    <scope>NUCLEOTIDE SEQUENCE [LARGE SCALE GENOMIC DNA]</scope>
    <source>
        <strain evidence="1">TK-2024</strain>
        <tissue evidence="1">Old leaves</tissue>
    </source>
</reference>
<accession>A0ABR1ZYB0</accession>
<sequence>MAKIALVVLFSSMLVLSIQSTVGDDDEDEKQNASEYADATGERLVSSLDKAAEKVKNKAASLTEWAEAKLKGKSSSPKKSPPSDSSQAPSFPRAFGPTRLVPMDDGLADSDSGGQEDTSTNEGGLLPPTSTSRPFGPGAPTQIDSGGLLPQDLAPETAIGEGGSIPQDMAPETATGEGGSIPQDLAPGMPTDESGIVPQELAPGMPVDEGGIVPQGLAPGMPMDESGIVPQDLAPGMALAIDQGGLIAPGMPLDLGGLTAADMPSGEGGSAADAPQEEAPEN</sequence>
<name>A0ABR1ZYB0_9ROSI</name>
<organism evidence="1 2">
    <name type="scientific">Hibiscus sabdariffa</name>
    <name type="common">roselle</name>
    <dbReference type="NCBI Taxonomy" id="183260"/>
    <lineage>
        <taxon>Eukaryota</taxon>
        <taxon>Viridiplantae</taxon>
        <taxon>Streptophyta</taxon>
        <taxon>Embryophyta</taxon>
        <taxon>Tracheophyta</taxon>
        <taxon>Spermatophyta</taxon>
        <taxon>Magnoliopsida</taxon>
        <taxon>eudicotyledons</taxon>
        <taxon>Gunneridae</taxon>
        <taxon>Pentapetalae</taxon>
        <taxon>rosids</taxon>
        <taxon>malvids</taxon>
        <taxon>Malvales</taxon>
        <taxon>Malvaceae</taxon>
        <taxon>Malvoideae</taxon>
        <taxon>Hibiscus</taxon>
    </lineage>
</organism>
<comment type="caution">
    <text evidence="1">The sequence shown here is derived from an EMBL/GenBank/DDBJ whole genome shotgun (WGS) entry which is preliminary data.</text>
</comment>
<evidence type="ECO:0000313" key="1">
    <source>
        <dbReference type="EMBL" id="KAK8485730.1"/>
    </source>
</evidence>
<proteinExistence type="predicted"/>
<dbReference type="Proteomes" id="UP001396334">
    <property type="component" value="Unassembled WGS sequence"/>
</dbReference>
<dbReference type="EMBL" id="JBBPBN010000481">
    <property type="protein sequence ID" value="KAK8485730.1"/>
    <property type="molecule type" value="Genomic_DNA"/>
</dbReference>
<protein>
    <submittedName>
        <fullName evidence="1">Uncharacterized protein</fullName>
    </submittedName>
</protein>
<evidence type="ECO:0000313" key="2">
    <source>
        <dbReference type="Proteomes" id="UP001396334"/>
    </source>
</evidence>